<proteinExistence type="predicted"/>
<dbReference type="AlphaFoldDB" id="A0AAV9VTD1"/>
<dbReference type="PANTHER" id="PTHR36182">
    <property type="entry name" value="PROTEIN, PUTATIVE (AFU_ORTHOLOGUE AFUA_6G10930)-RELATED"/>
    <property type="match status" value="1"/>
</dbReference>
<comment type="caution">
    <text evidence="1">The sequence shown here is derived from an EMBL/GenBank/DDBJ whole genome shotgun (WGS) entry which is preliminary data.</text>
</comment>
<sequence>MGLKGAAIDSFCRRKFLLAELFLLGEKLNCIKRTWFNSVGEPRMYMNCAPLRINNPETRAWLTYYTSLPDLFAANIGNCKLKEGSDVIFPQADDISPIARSPEQPPEACVSNFSMVLSAGEGHLTSSSAVDYSNALASTPTTTITGLVSGSTDNTHGACSDKQQSTSITTLTFLKIVTTTKRSRLTAENISATSQIKTFVLVTTTSKVCTESIIGTRMPGTSEATSTSAKLCACRTRP</sequence>
<evidence type="ECO:0000313" key="2">
    <source>
        <dbReference type="Proteomes" id="UP001370758"/>
    </source>
</evidence>
<gene>
    <name evidence="1" type="ORF">TWF481_002852</name>
</gene>
<protein>
    <submittedName>
        <fullName evidence="1">Uncharacterized protein</fullName>
    </submittedName>
</protein>
<evidence type="ECO:0000313" key="1">
    <source>
        <dbReference type="EMBL" id="KAK6495806.1"/>
    </source>
</evidence>
<name>A0AAV9VTD1_9PEZI</name>
<keyword evidence="2" id="KW-1185">Reference proteome</keyword>
<organism evidence="1 2">
    <name type="scientific">Arthrobotrys musiformis</name>
    <dbReference type="NCBI Taxonomy" id="47236"/>
    <lineage>
        <taxon>Eukaryota</taxon>
        <taxon>Fungi</taxon>
        <taxon>Dikarya</taxon>
        <taxon>Ascomycota</taxon>
        <taxon>Pezizomycotina</taxon>
        <taxon>Orbiliomycetes</taxon>
        <taxon>Orbiliales</taxon>
        <taxon>Orbiliaceae</taxon>
        <taxon>Arthrobotrys</taxon>
    </lineage>
</organism>
<dbReference type="PANTHER" id="PTHR36182:SF1">
    <property type="entry name" value="PROTEIN, PUTATIVE (AFU_ORTHOLOGUE AFUA_6G10930)-RELATED"/>
    <property type="match status" value="1"/>
</dbReference>
<accession>A0AAV9VTD1</accession>
<reference evidence="1 2" key="1">
    <citation type="submission" date="2023-08" db="EMBL/GenBank/DDBJ databases">
        <authorList>
            <person name="Palmer J.M."/>
        </authorList>
    </citation>
    <scope>NUCLEOTIDE SEQUENCE [LARGE SCALE GENOMIC DNA]</scope>
    <source>
        <strain evidence="1 2">TWF481</strain>
    </source>
</reference>
<dbReference type="EMBL" id="JAVHJL010000012">
    <property type="protein sequence ID" value="KAK6495806.1"/>
    <property type="molecule type" value="Genomic_DNA"/>
</dbReference>
<dbReference type="Gene3D" id="2.70.50.70">
    <property type="match status" value="1"/>
</dbReference>
<dbReference type="Proteomes" id="UP001370758">
    <property type="component" value="Unassembled WGS sequence"/>
</dbReference>